<keyword evidence="2" id="KW-1185">Reference proteome</keyword>
<accession>A0ABY9UKU8</accession>
<organism evidence="1 2">
    <name type="scientific">Streptomyces violaceus</name>
    <name type="common">Streptomyces venezuelae</name>
    <dbReference type="NCBI Taxonomy" id="1936"/>
    <lineage>
        <taxon>Bacteria</taxon>
        <taxon>Bacillati</taxon>
        <taxon>Actinomycetota</taxon>
        <taxon>Actinomycetes</taxon>
        <taxon>Kitasatosporales</taxon>
        <taxon>Streptomycetaceae</taxon>
        <taxon>Streptomyces</taxon>
    </lineage>
</organism>
<dbReference type="InterPro" id="IPR012340">
    <property type="entry name" value="NA-bd_OB-fold"/>
</dbReference>
<dbReference type="Gene3D" id="2.40.50.140">
    <property type="entry name" value="Nucleic acid-binding proteins"/>
    <property type="match status" value="1"/>
</dbReference>
<dbReference type="Proteomes" id="UP001249394">
    <property type="component" value="Chromosome"/>
</dbReference>
<evidence type="ECO:0000313" key="2">
    <source>
        <dbReference type="Proteomes" id="UP001249394"/>
    </source>
</evidence>
<sequence>MGAFSTPARTITLVRATSSTVAGLLAPAWPGHPWTGWSFSARWGTRETLTVSLIEPRLVVEVDVDVARDSAGRWRHAARWHRARPDLSPAEVFPFGG</sequence>
<gene>
    <name evidence="1" type="ORF">RI060_41870</name>
</gene>
<protein>
    <submittedName>
        <fullName evidence="1">Uncharacterized protein</fullName>
    </submittedName>
</protein>
<reference evidence="1 2" key="1">
    <citation type="submission" date="2023-09" db="EMBL/GenBank/DDBJ databases">
        <title>The genome sequence of Streptomyces anthocyanicus.</title>
        <authorList>
            <person name="Mo P."/>
        </authorList>
    </citation>
    <scope>NUCLEOTIDE SEQUENCE [LARGE SCALE GENOMIC DNA]</scope>
    <source>
        <strain evidence="1 2">JCM 4387</strain>
    </source>
</reference>
<evidence type="ECO:0000313" key="1">
    <source>
        <dbReference type="EMBL" id="WND23485.1"/>
    </source>
</evidence>
<proteinExistence type="predicted"/>
<dbReference type="EMBL" id="CP134213">
    <property type="protein sequence ID" value="WND23485.1"/>
    <property type="molecule type" value="Genomic_DNA"/>
</dbReference>
<name>A0ABY9UKU8_STRVL</name>